<evidence type="ECO:0000313" key="27">
    <source>
        <dbReference type="Proteomes" id="UP000596660"/>
    </source>
</evidence>
<keyword evidence="5" id="KW-1003">Cell membrane</keyword>
<dbReference type="InterPro" id="IPR013210">
    <property type="entry name" value="LRR_N_plant-typ"/>
</dbReference>
<dbReference type="FunFam" id="3.80.10.10:FF:000288">
    <property type="entry name" value="LRR receptor-like serine/threonine-protein kinase EFR"/>
    <property type="match status" value="2"/>
</dbReference>
<dbReference type="InterPro" id="IPR021109">
    <property type="entry name" value="Peptidase_aspartic_dom_sf"/>
</dbReference>
<dbReference type="InterPro" id="IPR000719">
    <property type="entry name" value="Prot_kinase_dom"/>
</dbReference>
<dbReference type="InterPro" id="IPR032675">
    <property type="entry name" value="LRR_dom_sf"/>
</dbReference>
<name>A0A803LDV9_CHEQI</name>
<evidence type="ECO:0000256" key="24">
    <source>
        <dbReference type="SAM" id="SignalP"/>
    </source>
</evidence>
<dbReference type="FunFam" id="3.80.10.10:FF:000400">
    <property type="entry name" value="Nuclear pore complex protein NUP107"/>
    <property type="match status" value="1"/>
</dbReference>
<dbReference type="CDD" id="cd00303">
    <property type="entry name" value="retropepsin_like"/>
    <property type="match status" value="1"/>
</dbReference>
<evidence type="ECO:0000256" key="17">
    <source>
        <dbReference type="ARBA" id="ARBA00023136"/>
    </source>
</evidence>
<keyword evidence="10 23" id="KW-0812">Transmembrane</keyword>
<feature type="domain" description="Protein kinase" evidence="25">
    <location>
        <begin position="751"/>
        <end position="1058"/>
    </location>
</feature>
<evidence type="ECO:0000256" key="22">
    <source>
        <dbReference type="PROSITE-ProRule" id="PRU10141"/>
    </source>
</evidence>
<keyword evidence="18" id="KW-0675">Receptor</keyword>
<dbReference type="InterPro" id="IPR001245">
    <property type="entry name" value="Ser-Thr/Tyr_kinase_cat_dom"/>
</dbReference>
<evidence type="ECO:0000256" key="4">
    <source>
        <dbReference type="ARBA" id="ARBA00012513"/>
    </source>
</evidence>
<evidence type="ECO:0000256" key="21">
    <source>
        <dbReference type="ARBA" id="ARBA00048679"/>
    </source>
</evidence>
<dbReference type="Pfam" id="PF00560">
    <property type="entry name" value="LRR_1"/>
    <property type="match status" value="10"/>
</dbReference>
<dbReference type="GO" id="GO:0004674">
    <property type="term" value="F:protein serine/threonine kinase activity"/>
    <property type="evidence" value="ECO:0007669"/>
    <property type="project" value="UniProtKB-KW"/>
</dbReference>
<evidence type="ECO:0000256" key="12">
    <source>
        <dbReference type="ARBA" id="ARBA00022737"/>
    </source>
</evidence>
<evidence type="ECO:0000256" key="1">
    <source>
        <dbReference type="ARBA" id="ARBA00004162"/>
    </source>
</evidence>
<evidence type="ECO:0000313" key="26">
    <source>
        <dbReference type="EnsemblPlants" id="AUR62011365-RA:cds"/>
    </source>
</evidence>
<keyword evidence="17 23" id="KW-0472">Membrane</keyword>
<dbReference type="InterPro" id="IPR051809">
    <property type="entry name" value="Plant_receptor-like_S/T_kinase"/>
</dbReference>
<protein>
    <recommendedName>
        <fullName evidence="4">non-specific serine/threonine protein kinase</fullName>
        <ecNumber evidence="4">2.7.11.1</ecNumber>
    </recommendedName>
</protein>
<keyword evidence="12" id="KW-0677">Repeat</keyword>
<evidence type="ECO:0000256" key="19">
    <source>
        <dbReference type="ARBA" id="ARBA00023180"/>
    </source>
</evidence>
<evidence type="ECO:0000256" key="9">
    <source>
        <dbReference type="ARBA" id="ARBA00022679"/>
    </source>
</evidence>
<dbReference type="Gene3D" id="3.80.10.10">
    <property type="entry name" value="Ribonuclease Inhibitor"/>
    <property type="match status" value="6"/>
</dbReference>
<feature type="transmembrane region" description="Helical" evidence="23">
    <location>
        <begin position="693"/>
        <end position="717"/>
    </location>
</feature>
<dbReference type="PANTHER" id="PTHR27008:SF596">
    <property type="entry name" value="OS02G0215500 PROTEIN"/>
    <property type="match status" value="1"/>
</dbReference>
<comment type="catalytic activity">
    <reaction evidence="21">
        <text>L-seryl-[protein] + ATP = O-phospho-L-seryl-[protein] + ADP + H(+)</text>
        <dbReference type="Rhea" id="RHEA:17989"/>
        <dbReference type="Rhea" id="RHEA-COMP:9863"/>
        <dbReference type="Rhea" id="RHEA-COMP:11604"/>
        <dbReference type="ChEBI" id="CHEBI:15378"/>
        <dbReference type="ChEBI" id="CHEBI:29999"/>
        <dbReference type="ChEBI" id="CHEBI:30616"/>
        <dbReference type="ChEBI" id="CHEBI:83421"/>
        <dbReference type="ChEBI" id="CHEBI:456216"/>
        <dbReference type="EC" id="2.7.11.1"/>
    </reaction>
</comment>
<dbReference type="GO" id="GO:0005886">
    <property type="term" value="C:plasma membrane"/>
    <property type="evidence" value="ECO:0007669"/>
    <property type="project" value="UniProtKB-SubCell"/>
</dbReference>
<dbReference type="EC" id="2.7.11.1" evidence="4"/>
<dbReference type="InterPro" id="IPR001611">
    <property type="entry name" value="Leu-rich_rpt"/>
</dbReference>
<keyword evidence="6" id="KW-0723">Serine/threonine-protein kinase</keyword>
<dbReference type="SUPFAM" id="SSF56112">
    <property type="entry name" value="Protein kinase-like (PK-like)"/>
    <property type="match status" value="3"/>
</dbReference>
<evidence type="ECO:0000256" key="6">
    <source>
        <dbReference type="ARBA" id="ARBA00022527"/>
    </source>
</evidence>
<dbReference type="Gramene" id="AUR62011365-RA">
    <property type="protein sequence ID" value="AUR62011365-RA:cds"/>
    <property type="gene ID" value="AUR62011365"/>
</dbReference>
<evidence type="ECO:0000256" key="10">
    <source>
        <dbReference type="ARBA" id="ARBA00022692"/>
    </source>
</evidence>
<proteinExistence type="inferred from homology"/>
<dbReference type="Pfam" id="PF07714">
    <property type="entry name" value="PK_Tyr_Ser-Thr"/>
    <property type="match status" value="1"/>
</dbReference>
<feature type="binding site" evidence="22">
    <location>
        <position position="2222"/>
    </location>
    <ligand>
        <name>ATP</name>
        <dbReference type="ChEBI" id="CHEBI:30616"/>
    </ligand>
</feature>
<dbReference type="InterPro" id="IPR003591">
    <property type="entry name" value="Leu-rich_rpt_typical-subtyp"/>
</dbReference>
<accession>A0A803LDV9</accession>
<evidence type="ECO:0000256" key="8">
    <source>
        <dbReference type="ARBA" id="ARBA00022614"/>
    </source>
</evidence>
<dbReference type="Pfam" id="PF00069">
    <property type="entry name" value="Pkinase"/>
    <property type="match status" value="2"/>
</dbReference>
<feature type="domain" description="Protein kinase" evidence="25">
    <location>
        <begin position="1202"/>
        <end position="1503"/>
    </location>
</feature>
<comment type="similarity">
    <text evidence="3">Belongs to the protein kinase superfamily. Ser/Thr protein kinase family.</text>
</comment>
<dbReference type="PROSITE" id="PS00108">
    <property type="entry name" value="PROTEIN_KINASE_ST"/>
    <property type="match status" value="3"/>
</dbReference>
<keyword evidence="7" id="KW-0597">Phosphoprotein</keyword>
<evidence type="ECO:0000256" key="2">
    <source>
        <dbReference type="ARBA" id="ARBA00004479"/>
    </source>
</evidence>
<dbReference type="FunFam" id="3.80.10.10:FF:000041">
    <property type="entry name" value="LRR receptor-like serine/threonine-protein kinase ERECTA"/>
    <property type="match status" value="2"/>
</dbReference>
<dbReference type="Gene3D" id="3.30.200.20">
    <property type="entry name" value="Phosphorylase Kinase, domain 1"/>
    <property type="match status" value="3"/>
</dbReference>
<evidence type="ECO:0000256" key="7">
    <source>
        <dbReference type="ARBA" id="ARBA00022553"/>
    </source>
</evidence>
<dbReference type="InterPro" id="IPR011009">
    <property type="entry name" value="Kinase-like_dom_sf"/>
</dbReference>
<evidence type="ECO:0000256" key="5">
    <source>
        <dbReference type="ARBA" id="ARBA00022475"/>
    </source>
</evidence>
<evidence type="ECO:0000256" key="16">
    <source>
        <dbReference type="ARBA" id="ARBA00022989"/>
    </source>
</evidence>
<evidence type="ECO:0000256" key="11">
    <source>
        <dbReference type="ARBA" id="ARBA00022729"/>
    </source>
</evidence>
<keyword evidence="13 22" id="KW-0547">Nucleotide-binding</keyword>
<keyword evidence="16 23" id="KW-1133">Transmembrane helix</keyword>
<comment type="catalytic activity">
    <reaction evidence="20">
        <text>L-threonyl-[protein] + ATP = O-phospho-L-threonyl-[protein] + ADP + H(+)</text>
        <dbReference type="Rhea" id="RHEA:46608"/>
        <dbReference type="Rhea" id="RHEA-COMP:11060"/>
        <dbReference type="Rhea" id="RHEA-COMP:11605"/>
        <dbReference type="ChEBI" id="CHEBI:15378"/>
        <dbReference type="ChEBI" id="CHEBI:30013"/>
        <dbReference type="ChEBI" id="CHEBI:30616"/>
        <dbReference type="ChEBI" id="CHEBI:61977"/>
        <dbReference type="ChEBI" id="CHEBI:456216"/>
        <dbReference type="EC" id="2.7.11.1"/>
    </reaction>
</comment>
<dbReference type="Proteomes" id="UP000596660">
    <property type="component" value="Unplaced"/>
</dbReference>
<organism evidence="26 27">
    <name type="scientific">Chenopodium quinoa</name>
    <name type="common">Quinoa</name>
    <dbReference type="NCBI Taxonomy" id="63459"/>
    <lineage>
        <taxon>Eukaryota</taxon>
        <taxon>Viridiplantae</taxon>
        <taxon>Streptophyta</taxon>
        <taxon>Embryophyta</taxon>
        <taxon>Tracheophyta</taxon>
        <taxon>Spermatophyta</taxon>
        <taxon>Magnoliopsida</taxon>
        <taxon>eudicotyledons</taxon>
        <taxon>Gunneridae</taxon>
        <taxon>Pentapetalae</taxon>
        <taxon>Caryophyllales</taxon>
        <taxon>Chenopodiaceae</taxon>
        <taxon>Chenopodioideae</taxon>
        <taxon>Atripliceae</taxon>
        <taxon>Chenopodium</taxon>
    </lineage>
</organism>
<dbReference type="Gene3D" id="2.40.70.10">
    <property type="entry name" value="Acid Proteases"/>
    <property type="match status" value="1"/>
</dbReference>
<keyword evidence="19" id="KW-0325">Glycoprotein</keyword>
<evidence type="ECO:0000256" key="18">
    <source>
        <dbReference type="ARBA" id="ARBA00023170"/>
    </source>
</evidence>
<keyword evidence="8" id="KW-0433">Leucine-rich repeat</keyword>
<feature type="domain" description="Protein kinase" evidence="25">
    <location>
        <begin position="2193"/>
        <end position="2469"/>
    </location>
</feature>
<evidence type="ECO:0000256" key="20">
    <source>
        <dbReference type="ARBA" id="ARBA00047899"/>
    </source>
</evidence>
<reference evidence="26" key="1">
    <citation type="journal article" date="2017" name="Nature">
        <title>The genome of Chenopodium quinoa.</title>
        <authorList>
            <person name="Jarvis D.E."/>
            <person name="Ho Y.S."/>
            <person name="Lightfoot D.J."/>
            <person name="Schmoeckel S.M."/>
            <person name="Li B."/>
            <person name="Borm T.J.A."/>
            <person name="Ohyanagi H."/>
            <person name="Mineta K."/>
            <person name="Michell C.T."/>
            <person name="Saber N."/>
            <person name="Kharbatia N.M."/>
            <person name="Rupper R.R."/>
            <person name="Sharp A.R."/>
            <person name="Dally N."/>
            <person name="Boughton B.A."/>
            <person name="Woo Y.H."/>
            <person name="Gao G."/>
            <person name="Schijlen E.G.W.M."/>
            <person name="Guo X."/>
            <person name="Momin A.A."/>
            <person name="Negrao S."/>
            <person name="Al-Babili S."/>
            <person name="Gehring C."/>
            <person name="Roessner U."/>
            <person name="Jung C."/>
            <person name="Murphy K."/>
            <person name="Arold S.T."/>
            <person name="Gojobori T."/>
            <person name="van der Linden C.G."/>
            <person name="van Loo E.N."/>
            <person name="Jellen E.N."/>
            <person name="Maughan P.J."/>
            <person name="Tester M."/>
        </authorList>
    </citation>
    <scope>NUCLEOTIDE SEQUENCE [LARGE SCALE GENOMIC DNA]</scope>
    <source>
        <strain evidence="26">cv. PI 614886</strain>
    </source>
</reference>
<feature type="binding site" evidence="22">
    <location>
        <position position="782"/>
    </location>
    <ligand>
        <name>ATP</name>
        <dbReference type="ChEBI" id="CHEBI:30616"/>
    </ligand>
</feature>
<dbReference type="FunFam" id="3.30.200.20:FF:000432">
    <property type="entry name" value="LRR receptor-like serine/threonine-protein kinase EFR"/>
    <property type="match status" value="3"/>
</dbReference>
<evidence type="ECO:0000256" key="3">
    <source>
        <dbReference type="ARBA" id="ARBA00008684"/>
    </source>
</evidence>
<feature type="transmembrane region" description="Helical" evidence="23">
    <location>
        <begin position="2133"/>
        <end position="2157"/>
    </location>
</feature>
<dbReference type="SMART" id="SM00220">
    <property type="entry name" value="S_TKc"/>
    <property type="match status" value="3"/>
</dbReference>
<evidence type="ECO:0000259" key="25">
    <source>
        <dbReference type="PROSITE" id="PS50011"/>
    </source>
</evidence>
<keyword evidence="14" id="KW-0418">Kinase</keyword>
<keyword evidence="9" id="KW-0808">Transferase</keyword>
<keyword evidence="11 24" id="KW-0732">Signal</keyword>
<dbReference type="FunFam" id="1.10.510.10:FF:000358">
    <property type="entry name" value="Putative leucine-rich repeat receptor-like serine/threonine-protein kinase"/>
    <property type="match status" value="3"/>
</dbReference>
<dbReference type="InterPro" id="IPR008271">
    <property type="entry name" value="Ser/Thr_kinase_AS"/>
</dbReference>
<dbReference type="PROSITE" id="PS00107">
    <property type="entry name" value="PROTEIN_KINASE_ATP"/>
    <property type="match status" value="2"/>
</dbReference>
<dbReference type="PROSITE" id="PS50011">
    <property type="entry name" value="PROTEIN_KINASE_DOM"/>
    <property type="match status" value="3"/>
</dbReference>
<evidence type="ECO:0000256" key="15">
    <source>
        <dbReference type="ARBA" id="ARBA00022840"/>
    </source>
</evidence>
<feature type="chain" id="PRO_5031218126" description="non-specific serine/threonine protein kinase" evidence="24">
    <location>
        <begin position="25"/>
        <end position="2497"/>
    </location>
</feature>
<dbReference type="SMART" id="SM00369">
    <property type="entry name" value="LRR_TYP"/>
    <property type="match status" value="12"/>
</dbReference>
<evidence type="ECO:0000256" key="23">
    <source>
        <dbReference type="SAM" id="Phobius"/>
    </source>
</evidence>
<keyword evidence="15 22" id="KW-0067">ATP-binding</keyword>
<dbReference type="EnsemblPlants" id="AUR62011365-RA">
    <property type="protein sequence ID" value="AUR62011365-RA:cds"/>
    <property type="gene ID" value="AUR62011365"/>
</dbReference>
<feature type="signal peptide" evidence="24">
    <location>
        <begin position="1"/>
        <end position="24"/>
    </location>
</feature>
<dbReference type="InterPro" id="IPR017441">
    <property type="entry name" value="Protein_kinase_ATP_BS"/>
</dbReference>
<reference evidence="26" key="2">
    <citation type="submission" date="2021-03" db="UniProtKB">
        <authorList>
            <consortium name="EnsemblPlants"/>
        </authorList>
    </citation>
    <scope>IDENTIFICATION</scope>
</reference>
<sequence length="2497" mass="274444">MSFSTFYLIILATAFMYCLHFSVAGTNETDRLALLDFKAKITGDPLGVMSSWNDTTHFCEWHGITCHRGRRVKMLELYSSKLTGFLSPSIGNLSFLKALLLHNNILGGTIPPEIGRLHRLRYLRLDNNAIEGHIPPNISACSRLTGLNICVNSATHNFISEKEAKRLGLKLLPEGGSMKAVNSVAKPIHGVAKKVTMKLGDWSGQVDFTVAPMDDFSLVLGMDFLHFSKAVPMPHLRSILVPGQQPCLLRTCDSGKGPKGPLLSAMQLEKGLKRNEPTFLATLSTKEDEASGDFPPAVAELLSEFQDLLPKDLPKWFSILFNKFTGSIPTSISNSSGLMVLQLDANNLTGQVPSLHKLANLSRLSLGLNLLGHGQAGDLNFAYSLANATNLQVLEINSNIFSGNFPKIFCNFSMLSYLGIADNHIGGQIPACIENLEYLTVFIAFGNQLSGVIPRGIGRLHNLGKLCLDANQLSGKIPFSIGNLTKMTILTLNNNNLVGQIPSTLGNCKNLLRMDLSFNRLSGKIPSQLFDLSTLSIGLLLSFNKLSGSIPEEVGQLKNLGLLRVTGNTLSGEIPSTLSSCVELTNLYMDGNFLQGAIPDALSELKGLNELDLSKNNLSGKIPQFLESLPLQMLNLSYNSKLEGEVPTGGIFSNATGLSLDGIRGLCGGRPELKLPKCNKKNQKKRQGHNKRLILGIVFGLLGIISMVTIFVSLYIYRYKKKTKLPTFLGNFSENYPNLSYQTLLKATNGFSFDNLIGRGTFGAVYKGILHDLVETSIIAIKIFNLEQHGASKSFMAECGVLRTIRHRNLIKVITACSSVDYQGNDFKALVYEYMVRGSLEEWLHPVAIDVVEDTDTAPRLSLRQRLDIVVDVASALEYLHHNCGAPIIHCDLKPSNVLLDEELVAHVSDFGLAKFLSESISSSIANQSSSLGVRGTVGYAPPEYGLGNEASTNGDVYSFGILLLEMITGKRPTNDMFSEGISLHDYVKEALPERVIEIVDHSLVEDIDSEEIDSRLMLEALTSVLGIALSCSTEVPQERLDMSDVTAKLSSIRKKLLGTRLDQRRIRAAAAIGLDLSHNKLSGRIPSQLFSLSTLSMLLDLSNNCLVGSLPEEVEQLNNLEVLNVSINMLSGEIPSSLSSCIALDMLGMELQVLEGAVPSDGVFSNLTAFSVHGNNRLCGGELRHLPNLSYQTLLKATNGFSGENLIGSGTFGVVYKRNFDDNISTAAIKVFKLEHHGGCKSFMAECEVLRNIRHRNLVKVISACSSVDYQGNGFMALDYAYMVNGSLDDWLHPARTIRRLQDAPRTLNFRHRLDIAVDVAFALEYLHHNCGASIVHCDLKPSNVLLDNEMVAHLGDFGLAKFLSGDVNSSANQSNSIGFRGTIGHAPPEYGLGNEASTHGDVYSFGILLMELFTGKRPTNEMFKGDVVGEETSSRAMLESIVLILGIAVSCSAELPHDRFSMSDVSAKLSSIRNKLVGTRRQQRRRILAGKDSTTAVHEVIDVLQSCLALLITRMGNDTDWLALLEIKSKITNDPLGVMSSWKNTRHFCDWYGVTCGRRHERVMKLDLHSLQLTGILSPHLGNLSFLRELYLQTILLKEQYREKLVICKGCKFDGCIIIPSEGKFHRTYQVAIDLSILASMVICWWEKSLLQYLYLSSNNLTGNIPSSLGNLSSLSMLFIAQNNLFGRIPFGLGKLKSLTIVDLQYNKFFGVVPHLIFNLSLLTILDLSHNDLIGSLPLDFGNALPHLRSFSISNNRFVGQIPASISNSSNLEVLQLGENNLQGQVPCLHKLVKLTRLGLYTNSLGYDQVDDLKFVSSLANATDLQALDISQNNFAGVFPNIICNFSTLTYIILSQNHLIGEIPNCIENVAKLQYFAADQNAISGVIPHSIGKLQYLYFLLLRNNNLSGVIPPSIGNLIKLSIFGFSENRLVGQIPSSLGNCSLLTELDISNNHLSGRIPLQLFSLPALSLVLNVSRNHLIGSLPEEVGRLNNLDALDVSRNMLSGQIPSSLGSCVSLEYLYMRENNFYGTIPNTLETLKGLYWLDLSHNNLSGKIPKFLSRFQLLGALDLSHNSLQGEVPIGGVFSNASIVVLDGNSMLCGGISELKLPHCNDFSRDTQKRKPKKHKKKLQATIVSGIFGVILLVALLVSLYIFRQRKSRHSNKEILASEVSENFPNLSYQTLLKATNEFSSNNLIGSGTFGLVYKGVLDDNGPTVAIKVFSLEYRGALKSFMAECEVLRSIRHRNLVKVITACSSVDYQGRDFKALVYEYMGNGSLDDWLHPSKMIEGTSNNSRNMNFHQRLDIVIDVAFALDYLHHHCGASIVHCDLKPNNVLLDNEMVARVSDFGLAKFLLQDNINSHANQSSSIGVRGTIGYTPPESGLGNEVSTSGDVYSFGILLFEMFTDPARFQDIDEEETNDTSSRVMLEALTSIFGVALSCSAEVPRERLEMSDVVAKLSSIRSKFLGTRLRQRRIKRVIDVELSQVALPLRKFV</sequence>
<evidence type="ECO:0000256" key="14">
    <source>
        <dbReference type="ARBA" id="ARBA00022777"/>
    </source>
</evidence>
<keyword evidence="27" id="KW-1185">Reference proteome</keyword>
<dbReference type="PANTHER" id="PTHR27008">
    <property type="entry name" value="OS04G0122200 PROTEIN"/>
    <property type="match status" value="1"/>
</dbReference>
<dbReference type="Gene3D" id="1.10.510.10">
    <property type="entry name" value="Transferase(Phosphotransferase) domain 1"/>
    <property type="match status" value="3"/>
</dbReference>
<dbReference type="GO" id="GO:0005524">
    <property type="term" value="F:ATP binding"/>
    <property type="evidence" value="ECO:0007669"/>
    <property type="project" value="UniProtKB-UniRule"/>
</dbReference>
<dbReference type="Pfam" id="PF08263">
    <property type="entry name" value="LRRNT_2"/>
    <property type="match status" value="2"/>
</dbReference>
<dbReference type="SUPFAM" id="SSF52058">
    <property type="entry name" value="L domain-like"/>
    <property type="match status" value="5"/>
</dbReference>
<dbReference type="CDD" id="cd12841">
    <property type="entry name" value="TM_EphA1"/>
    <property type="match status" value="1"/>
</dbReference>
<dbReference type="OMA" id="VETHFME"/>
<dbReference type="Pfam" id="PF13855">
    <property type="entry name" value="LRR_8"/>
    <property type="match status" value="1"/>
</dbReference>
<comment type="subcellular location">
    <subcellularLocation>
        <location evidence="1">Cell membrane</location>
        <topology evidence="1">Single-pass membrane protein</topology>
    </subcellularLocation>
    <subcellularLocation>
        <location evidence="2">Membrane</location>
        <topology evidence="2">Single-pass type I membrane protein</topology>
    </subcellularLocation>
</comment>
<evidence type="ECO:0000256" key="13">
    <source>
        <dbReference type="ARBA" id="ARBA00022741"/>
    </source>
</evidence>